<feature type="region of interest" description="Disordered" evidence="2">
    <location>
        <begin position="717"/>
        <end position="743"/>
    </location>
</feature>
<dbReference type="Pfam" id="PF00550">
    <property type="entry name" value="PP-binding"/>
    <property type="match status" value="1"/>
</dbReference>
<evidence type="ECO:0000313" key="5">
    <source>
        <dbReference type="Proteomes" id="UP001239522"/>
    </source>
</evidence>
<dbReference type="Pfam" id="PF03621">
    <property type="entry name" value="MbtH"/>
    <property type="match status" value="1"/>
</dbReference>
<dbReference type="SUPFAM" id="SSF160582">
    <property type="entry name" value="MbtH-like"/>
    <property type="match status" value="1"/>
</dbReference>
<evidence type="ECO:0000259" key="3">
    <source>
        <dbReference type="PROSITE" id="PS50075"/>
    </source>
</evidence>
<protein>
    <submittedName>
        <fullName evidence="4">AMP-binding protein</fullName>
    </submittedName>
</protein>
<gene>
    <name evidence="4" type="ORF">P8A18_33440</name>
</gene>
<dbReference type="SUPFAM" id="SSF56801">
    <property type="entry name" value="Acetyl-CoA synthetase-like"/>
    <property type="match status" value="2"/>
</dbReference>
<dbReference type="PANTHER" id="PTHR45527:SF1">
    <property type="entry name" value="FATTY ACID SYNTHASE"/>
    <property type="match status" value="1"/>
</dbReference>
<dbReference type="Gene3D" id="3.40.50.980">
    <property type="match status" value="2"/>
</dbReference>
<keyword evidence="4" id="KW-0614">Plasmid</keyword>
<dbReference type="Gene3D" id="3.30.559.10">
    <property type="entry name" value="Chloramphenicol acetyltransferase-like domain"/>
    <property type="match status" value="1"/>
</dbReference>
<dbReference type="InterPro" id="IPR042099">
    <property type="entry name" value="ANL_N_sf"/>
</dbReference>
<feature type="compositionally biased region" description="Low complexity" evidence="2">
    <location>
        <begin position="223"/>
        <end position="241"/>
    </location>
</feature>
<evidence type="ECO:0000256" key="1">
    <source>
        <dbReference type="ARBA" id="ARBA00001957"/>
    </source>
</evidence>
<dbReference type="Gene3D" id="3.40.50.1820">
    <property type="entry name" value="alpha/beta hydrolase"/>
    <property type="match status" value="1"/>
</dbReference>
<dbReference type="InterPro" id="IPR000873">
    <property type="entry name" value="AMP-dep_synth/lig_dom"/>
</dbReference>
<dbReference type="InterPro" id="IPR038020">
    <property type="entry name" value="MbtH-like_sf"/>
</dbReference>
<dbReference type="Pfam" id="PF00501">
    <property type="entry name" value="AMP-binding"/>
    <property type="match status" value="2"/>
</dbReference>
<organism evidence="4 5">
    <name type="scientific">Streptomyces castrisilvae</name>
    <dbReference type="NCBI Taxonomy" id="3033811"/>
    <lineage>
        <taxon>Bacteria</taxon>
        <taxon>Bacillati</taxon>
        <taxon>Actinomycetota</taxon>
        <taxon>Actinomycetes</taxon>
        <taxon>Kitasatosporales</taxon>
        <taxon>Streptomycetaceae</taxon>
        <taxon>Streptomyces</taxon>
    </lineage>
</organism>
<geneLocation type="plasmid" evidence="4 5">
    <name>unnamed1</name>
</geneLocation>
<dbReference type="InterPro" id="IPR009081">
    <property type="entry name" value="PP-bd_ACP"/>
</dbReference>
<dbReference type="SUPFAM" id="SSF47336">
    <property type="entry name" value="ACP-like"/>
    <property type="match status" value="1"/>
</dbReference>
<dbReference type="InterPro" id="IPR001242">
    <property type="entry name" value="Condensation_dom"/>
</dbReference>
<feature type="compositionally biased region" description="Low complexity" evidence="2">
    <location>
        <begin position="328"/>
        <end position="340"/>
    </location>
</feature>
<dbReference type="Gene3D" id="3.30.559.30">
    <property type="entry name" value="Nonribosomal peptide synthetase, condensation domain"/>
    <property type="match status" value="1"/>
</dbReference>
<reference evidence="4 5" key="1">
    <citation type="submission" date="2023-03" db="EMBL/GenBank/DDBJ databases">
        <title>Isolation and description of six Streptomyces strains from soil environments, able to metabolize different microbial glucans.</title>
        <authorList>
            <person name="Widen T."/>
            <person name="Larsbrink J."/>
        </authorList>
    </citation>
    <scope>NUCLEOTIDE SEQUENCE [LARGE SCALE GENOMIC DNA]</scope>
    <source>
        <strain evidence="4 5">Mut1</strain>
        <plasmid evidence="4 5">unnamed1</plasmid>
    </source>
</reference>
<dbReference type="InterPro" id="IPR029058">
    <property type="entry name" value="AB_hydrolase_fold"/>
</dbReference>
<dbReference type="Gene3D" id="3.40.50.12780">
    <property type="entry name" value="N-terminal domain of ligase-like"/>
    <property type="match status" value="2"/>
</dbReference>
<dbReference type="InterPro" id="IPR036736">
    <property type="entry name" value="ACP-like_sf"/>
</dbReference>
<sequence length="1134" mass="115083">MSLSGLIEQQVAARPDAIAVHAPGHPGDQVSLTYRELSRAADRLARTLVARGIGRGDRVATGLRPGPRLVTALLAVLRSGAAYVALDPADPLAHRRFVVRDSAARAVLAEAADASDYAGLPAAVLGPRPAGSDSGAPAGGGGPCSGDDPAYVCYASGPGGGPAAGVVVPHRALDELLRPGAAFRPGRDEVVAQAASPASAASAAEIWPTLAAGARLTVPPPAAHATLPAPGPAAGASRGTPPGTPVQEIVRDLFAEVLGLPRGLIGADCDFFGMGGHTPAAARLLDRVRETLGSGPADPAALHAAPTPAALSALLGEDPATAIGPDPSASESETGASGTESVELVFRLRGPLDVRTLDRALTVLGRRYGALRNSLTGNAGTRLRSLGPDDHRLELALPAADVDLWSQLPLAADLACVYQELAAGGTPSPVRDIVRYAPRAPYGDRAPTQLPGSGSTGFDTAPGRLDLDLDEALHARLTRFAAARGATVFMVVHAALTAVLHQLGTAGEITVAAPVPARDNVTLRGAVGAYGRVLALTVDASGDPAFSELVRRVRKRDLAAYRSADAPLAGVGGVALAVLQDTTAGRFASGPLTVQPERAGLALPATDVGFTLTERQSREGAPAGITLTTTYRRKAVGETVAATLTGRLVSLLAAALDRPDAVLSALVPAGRPADRGGVWEAGRHELPATTVPELFAERVRCAPKAVALSGAIGAGGVSGADDTDGAPPGSDGSGEPGGPAVPVMDYAELDSRSDLLAHALVAHGAGPGATVVTALSSPTGFAVAVLAIAKTGAACVPVDPAQRLPGSVRPVAVLLDETADLLLGRTPGAARLVRDEAADLLPADGKWPLLDTDRTRPLSTADPVLWAVGAAGSPGGGGATVVGGGPVVAATLAEPVDAAWLVRGYPDADATIGLLGALVRGARVHVPDRSLRHAVPQELLRWLRERDARMLLGGSDEVLVALVALAREERLPLITSGGWAEGHLVVEHRGTGAARPAPGYRAYVLNARLRPVAPGTVGALYVAGAGVALGYAGSPAATGERFLPDPFAGPSRAPARMWRTGRAARLDADGSLMVLEGPAPDDPFAGAPVTFVVLCDPSGRRALWPAAAPVPAGWSKVHAESGYELCVDRLDELP</sequence>
<dbReference type="InterPro" id="IPR023213">
    <property type="entry name" value="CAT-like_dom_sf"/>
</dbReference>
<dbReference type="SMART" id="SM00923">
    <property type="entry name" value="MbtH"/>
    <property type="match status" value="1"/>
</dbReference>
<evidence type="ECO:0000313" key="4">
    <source>
        <dbReference type="EMBL" id="WLQ38426.1"/>
    </source>
</evidence>
<dbReference type="Pfam" id="PF00668">
    <property type="entry name" value="Condensation"/>
    <property type="match status" value="1"/>
</dbReference>
<dbReference type="RefSeq" id="WP_306061458.1">
    <property type="nucleotide sequence ID" value="NZ_CP120998.1"/>
</dbReference>
<dbReference type="Proteomes" id="UP001239522">
    <property type="component" value="Plasmid unnamed1"/>
</dbReference>
<name>A0ABY9HVQ7_9ACTN</name>
<evidence type="ECO:0000256" key="2">
    <source>
        <dbReference type="SAM" id="MobiDB-lite"/>
    </source>
</evidence>
<dbReference type="EMBL" id="CP120998">
    <property type="protein sequence ID" value="WLQ38426.1"/>
    <property type="molecule type" value="Genomic_DNA"/>
</dbReference>
<dbReference type="Gene3D" id="3.90.820.10">
    <property type="entry name" value="Structural Genomics, Unknown Function 30-nov-00 1gh9 Mol_id"/>
    <property type="match status" value="1"/>
</dbReference>
<dbReference type="SUPFAM" id="SSF52777">
    <property type="entry name" value="CoA-dependent acyltransferases"/>
    <property type="match status" value="2"/>
</dbReference>
<feature type="region of interest" description="Disordered" evidence="2">
    <location>
        <begin position="222"/>
        <end position="246"/>
    </location>
</feature>
<proteinExistence type="predicted"/>
<comment type="cofactor">
    <cofactor evidence="1">
        <name>pantetheine 4'-phosphate</name>
        <dbReference type="ChEBI" id="CHEBI:47942"/>
    </cofactor>
</comment>
<dbReference type="InterPro" id="IPR005153">
    <property type="entry name" value="MbtH-like_dom"/>
</dbReference>
<accession>A0ABY9HVQ7</accession>
<dbReference type="PANTHER" id="PTHR45527">
    <property type="entry name" value="NONRIBOSOMAL PEPTIDE SYNTHETASE"/>
    <property type="match status" value="1"/>
</dbReference>
<keyword evidence="5" id="KW-1185">Reference proteome</keyword>
<feature type="domain" description="Carrier" evidence="3">
    <location>
        <begin position="241"/>
        <end position="319"/>
    </location>
</feature>
<dbReference type="PROSITE" id="PS50075">
    <property type="entry name" value="CARRIER"/>
    <property type="match status" value="1"/>
</dbReference>
<feature type="region of interest" description="Disordered" evidence="2">
    <location>
        <begin position="318"/>
        <end position="340"/>
    </location>
</feature>